<dbReference type="Pfam" id="PF07690">
    <property type="entry name" value="MFS_1"/>
    <property type="match status" value="1"/>
</dbReference>
<dbReference type="Proteomes" id="UP000646827">
    <property type="component" value="Unassembled WGS sequence"/>
</dbReference>
<feature type="transmembrane region" description="Helical" evidence="6">
    <location>
        <begin position="154"/>
        <end position="176"/>
    </location>
</feature>
<comment type="caution">
    <text evidence="7">The sequence shown here is derived from an EMBL/GenBank/DDBJ whole genome shotgun (WGS) entry which is preliminary data.</text>
</comment>
<dbReference type="SUPFAM" id="SSF103473">
    <property type="entry name" value="MFS general substrate transporter"/>
    <property type="match status" value="1"/>
</dbReference>
<dbReference type="InterPro" id="IPR011701">
    <property type="entry name" value="MFS"/>
</dbReference>
<dbReference type="PANTHER" id="PTHR43791:SF36">
    <property type="entry name" value="TRANSPORTER, PUTATIVE (AFU_ORTHOLOGUE AFUA_6G08340)-RELATED"/>
    <property type="match status" value="1"/>
</dbReference>
<keyword evidence="2" id="KW-0813">Transport</keyword>
<evidence type="ECO:0000256" key="6">
    <source>
        <dbReference type="SAM" id="Phobius"/>
    </source>
</evidence>
<dbReference type="InterPro" id="IPR036259">
    <property type="entry name" value="MFS_trans_sf"/>
</dbReference>
<evidence type="ECO:0000313" key="7">
    <source>
        <dbReference type="EMBL" id="KAG2221620.1"/>
    </source>
</evidence>
<evidence type="ECO:0000256" key="4">
    <source>
        <dbReference type="ARBA" id="ARBA00022989"/>
    </source>
</evidence>
<keyword evidence="4 6" id="KW-1133">Transmembrane helix</keyword>
<protein>
    <recommendedName>
        <fullName evidence="9">Major facilitator superfamily (MFS) profile domain-containing protein</fullName>
    </recommendedName>
</protein>
<accession>A0A8H7S2T3</accession>
<evidence type="ECO:0000256" key="3">
    <source>
        <dbReference type="ARBA" id="ARBA00022692"/>
    </source>
</evidence>
<feature type="transmembrane region" description="Helical" evidence="6">
    <location>
        <begin position="86"/>
        <end position="108"/>
    </location>
</feature>
<keyword evidence="3 6" id="KW-0812">Transmembrane</keyword>
<reference evidence="7 8" key="1">
    <citation type="submission" date="2020-12" db="EMBL/GenBank/DDBJ databases">
        <title>Metabolic potential, ecology and presence of endohyphal bacteria is reflected in genomic diversity of Mucoromycotina.</title>
        <authorList>
            <person name="Muszewska A."/>
            <person name="Okrasinska A."/>
            <person name="Steczkiewicz K."/>
            <person name="Drgas O."/>
            <person name="Orlowska M."/>
            <person name="Perlinska-Lenart U."/>
            <person name="Aleksandrzak-Piekarczyk T."/>
            <person name="Szatraj K."/>
            <person name="Zielenkiewicz U."/>
            <person name="Pilsyk S."/>
            <person name="Malc E."/>
            <person name="Mieczkowski P."/>
            <person name="Kruszewska J.S."/>
            <person name="Biernat P."/>
            <person name="Pawlowska J."/>
        </authorList>
    </citation>
    <scope>NUCLEOTIDE SEQUENCE [LARGE SCALE GENOMIC DNA]</scope>
    <source>
        <strain evidence="7 8">CBS 142.35</strain>
    </source>
</reference>
<dbReference type="PANTHER" id="PTHR43791">
    <property type="entry name" value="PERMEASE-RELATED"/>
    <property type="match status" value="1"/>
</dbReference>
<dbReference type="GO" id="GO:0022857">
    <property type="term" value="F:transmembrane transporter activity"/>
    <property type="evidence" value="ECO:0007669"/>
    <property type="project" value="InterPro"/>
</dbReference>
<feature type="non-terminal residue" evidence="7">
    <location>
        <position position="1"/>
    </location>
</feature>
<feature type="transmembrane region" description="Helical" evidence="6">
    <location>
        <begin position="64"/>
        <end position="80"/>
    </location>
</feature>
<dbReference type="Gene3D" id="1.20.1250.20">
    <property type="entry name" value="MFS general substrate transporter like domains"/>
    <property type="match status" value="1"/>
</dbReference>
<proteinExistence type="predicted"/>
<evidence type="ECO:0000256" key="5">
    <source>
        <dbReference type="ARBA" id="ARBA00023136"/>
    </source>
</evidence>
<dbReference type="GO" id="GO:0016020">
    <property type="term" value="C:membrane"/>
    <property type="evidence" value="ECO:0007669"/>
    <property type="project" value="UniProtKB-SubCell"/>
</dbReference>
<name>A0A8H7S2T3_9FUNG</name>
<organism evidence="7 8">
    <name type="scientific">Circinella minor</name>
    <dbReference type="NCBI Taxonomy" id="1195481"/>
    <lineage>
        <taxon>Eukaryota</taxon>
        <taxon>Fungi</taxon>
        <taxon>Fungi incertae sedis</taxon>
        <taxon>Mucoromycota</taxon>
        <taxon>Mucoromycotina</taxon>
        <taxon>Mucoromycetes</taxon>
        <taxon>Mucorales</taxon>
        <taxon>Lichtheimiaceae</taxon>
        <taxon>Circinella</taxon>
    </lineage>
</organism>
<evidence type="ECO:0000256" key="1">
    <source>
        <dbReference type="ARBA" id="ARBA00004141"/>
    </source>
</evidence>
<evidence type="ECO:0008006" key="9">
    <source>
        <dbReference type="Google" id="ProtNLM"/>
    </source>
</evidence>
<comment type="subcellular location">
    <subcellularLocation>
        <location evidence="1">Membrane</location>
        <topology evidence="1">Multi-pass membrane protein</topology>
    </subcellularLocation>
</comment>
<dbReference type="AlphaFoldDB" id="A0A8H7S2T3"/>
<feature type="transmembrane region" description="Helical" evidence="6">
    <location>
        <begin position="120"/>
        <end position="142"/>
    </location>
</feature>
<dbReference type="EMBL" id="JAEPRB010000104">
    <property type="protein sequence ID" value="KAG2221620.1"/>
    <property type="molecule type" value="Genomic_DNA"/>
</dbReference>
<evidence type="ECO:0000256" key="2">
    <source>
        <dbReference type="ARBA" id="ARBA00022448"/>
    </source>
</evidence>
<evidence type="ECO:0000313" key="8">
    <source>
        <dbReference type="Proteomes" id="UP000646827"/>
    </source>
</evidence>
<dbReference type="OrthoDB" id="2985014at2759"/>
<keyword evidence="8" id="KW-1185">Reference proteome</keyword>
<gene>
    <name evidence="7" type="ORF">INT45_005194</name>
</gene>
<keyword evidence="5 6" id="KW-0472">Membrane</keyword>
<sequence>NTTMDIPSGSYEVKILNHKEEDETKKVPKNIIDPIIERRLLKNLDSRLLIWTCLACFAKKLDRNNLLLWGAIVTLMTFVQNYKQLYGLRFCIGVFEAPFHPGMIFLLSSWYTKKVLEKRVMLFITGDMASGAFGGLLAGEIHKMTHGVSGLPSWKFLFIIEGLIAVILGVSGYFLLPNYPENTSWLTFEEREVAILRVQTQERGQSSLVTKFS</sequence>